<keyword evidence="5 9" id="KW-0472">Membrane</keyword>
<evidence type="ECO:0000256" key="7">
    <source>
        <dbReference type="ARBA" id="ARBA00024197"/>
    </source>
</evidence>
<evidence type="ECO:0000256" key="6">
    <source>
        <dbReference type="ARBA" id="ARBA00023186"/>
    </source>
</evidence>
<feature type="domain" description="Ancillary SecYEG translocon subunit/Cell division coordinator CpoB TPR" evidence="10">
    <location>
        <begin position="15"/>
        <end position="207"/>
    </location>
</feature>
<dbReference type="GO" id="GO:0044877">
    <property type="term" value="F:protein-containing complex binding"/>
    <property type="evidence" value="ECO:0007669"/>
    <property type="project" value="InterPro"/>
</dbReference>
<dbReference type="PANTHER" id="PTHR38035:SF1">
    <property type="entry name" value="ANCILLARY SECYEG TRANSLOCON SUBUNIT"/>
    <property type="match status" value="1"/>
</dbReference>
<evidence type="ECO:0000313" key="11">
    <source>
        <dbReference type="EMBL" id="GGF82445.1"/>
    </source>
</evidence>
<keyword evidence="4 9" id="KW-1133">Transmembrane helix</keyword>
<dbReference type="InterPro" id="IPR018704">
    <property type="entry name" value="SecYEG/CpoB_TPR"/>
</dbReference>
<comment type="similarity">
    <text evidence="7">Belongs to the YfgM family.</text>
</comment>
<keyword evidence="2" id="KW-1003">Cell membrane</keyword>
<dbReference type="InterPro" id="IPR026039">
    <property type="entry name" value="YfgM"/>
</dbReference>
<evidence type="ECO:0000259" key="10">
    <source>
        <dbReference type="Pfam" id="PF09976"/>
    </source>
</evidence>
<feature type="transmembrane region" description="Helical" evidence="9">
    <location>
        <begin position="21"/>
        <end position="42"/>
    </location>
</feature>
<dbReference type="InterPro" id="IPR011990">
    <property type="entry name" value="TPR-like_helical_dom_sf"/>
</dbReference>
<comment type="subcellular location">
    <subcellularLocation>
        <location evidence="1">Cell membrane</location>
        <topology evidence="1">Single-pass type II membrane protein</topology>
    </subcellularLocation>
</comment>
<sequence>MSDQYDEHEQSERVKKWLINNGSNLLTGLLLAVAAVSGWHWWQGREGRQTHEAVNQYQTFVAAVEKPDAAKAVALGNGLIANYADSDFAFLAALRLAKLQQQQGKTKEALAAIDQAATLARDDAARELAQVRKAQLQMAQGDTAGAAKTAAGIAGTAYPASLAEIKGDLAAAAGKREEAAAHYRTALTALDANAASRGLIEMKLTDAGGSAEQSQEIR</sequence>
<dbReference type="EMBL" id="BMFO01000001">
    <property type="protein sequence ID" value="GGF82445.1"/>
    <property type="molecule type" value="Genomic_DNA"/>
</dbReference>
<reference evidence="11" key="2">
    <citation type="submission" date="2020-09" db="EMBL/GenBank/DDBJ databases">
        <authorList>
            <person name="Sun Q."/>
            <person name="Zhou Y."/>
        </authorList>
    </citation>
    <scope>NUCLEOTIDE SEQUENCE</scope>
    <source>
        <strain evidence="11">CGMCC 1.12726</strain>
    </source>
</reference>
<keyword evidence="3 9" id="KW-0812">Transmembrane</keyword>
<proteinExistence type="inferred from homology"/>
<dbReference type="AlphaFoldDB" id="A0A917FHU1"/>
<evidence type="ECO:0000256" key="1">
    <source>
        <dbReference type="ARBA" id="ARBA00004401"/>
    </source>
</evidence>
<evidence type="ECO:0000256" key="9">
    <source>
        <dbReference type="SAM" id="Phobius"/>
    </source>
</evidence>
<evidence type="ECO:0000256" key="8">
    <source>
        <dbReference type="ARBA" id="ARBA00024235"/>
    </source>
</evidence>
<accession>A0A917FHU1</accession>
<keyword evidence="12" id="KW-1185">Reference proteome</keyword>
<reference evidence="11" key="1">
    <citation type="journal article" date="2014" name="Int. J. Syst. Evol. Microbiol.">
        <title>Complete genome sequence of Corynebacterium casei LMG S-19264T (=DSM 44701T), isolated from a smear-ripened cheese.</title>
        <authorList>
            <consortium name="US DOE Joint Genome Institute (JGI-PGF)"/>
            <person name="Walter F."/>
            <person name="Albersmeier A."/>
            <person name="Kalinowski J."/>
            <person name="Ruckert C."/>
        </authorList>
    </citation>
    <scope>NUCLEOTIDE SEQUENCE</scope>
    <source>
        <strain evidence="11">CGMCC 1.12726</strain>
    </source>
</reference>
<name>A0A917FHU1_9GAMM</name>
<evidence type="ECO:0000256" key="5">
    <source>
        <dbReference type="ARBA" id="ARBA00023136"/>
    </source>
</evidence>
<dbReference type="GO" id="GO:0005886">
    <property type="term" value="C:plasma membrane"/>
    <property type="evidence" value="ECO:0007669"/>
    <property type="project" value="UniProtKB-SubCell"/>
</dbReference>
<dbReference type="PIRSF" id="PIRSF006170">
    <property type="entry name" value="YfgM"/>
    <property type="match status" value="1"/>
</dbReference>
<gene>
    <name evidence="11" type="ORF">GCM10010960_00620</name>
</gene>
<protein>
    <recommendedName>
        <fullName evidence="8">Ancillary SecYEG translocon subunit</fullName>
    </recommendedName>
</protein>
<organism evidence="11 12">
    <name type="scientific">Arenimonas maotaiensis</name>
    <dbReference type="NCBI Taxonomy" id="1446479"/>
    <lineage>
        <taxon>Bacteria</taxon>
        <taxon>Pseudomonadati</taxon>
        <taxon>Pseudomonadota</taxon>
        <taxon>Gammaproteobacteria</taxon>
        <taxon>Lysobacterales</taxon>
        <taxon>Lysobacteraceae</taxon>
        <taxon>Arenimonas</taxon>
    </lineage>
</organism>
<dbReference type="PANTHER" id="PTHR38035">
    <property type="entry name" value="UPF0070 PROTEIN YFGM"/>
    <property type="match status" value="1"/>
</dbReference>
<dbReference type="Pfam" id="PF09976">
    <property type="entry name" value="TPR_21"/>
    <property type="match status" value="1"/>
</dbReference>
<keyword evidence="6" id="KW-0143">Chaperone</keyword>
<dbReference type="Gene3D" id="1.25.40.10">
    <property type="entry name" value="Tetratricopeptide repeat domain"/>
    <property type="match status" value="1"/>
</dbReference>
<dbReference type="Proteomes" id="UP000632858">
    <property type="component" value="Unassembled WGS sequence"/>
</dbReference>
<dbReference type="RefSeq" id="WP_188446528.1">
    <property type="nucleotide sequence ID" value="NZ_BMFO01000001.1"/>
</dbReference>
<evidence type="ECO:0000256" key="4">
    <source>
        <dbReference type="ARBA" id="ARBA00022989"/>
    </source>
</evidence>
<evidence type="ECO:0000256" key="3">
    <source>
        <dbReference type="ARBA" id="ARBA00022692"/>
    </source>
</evidence>
<dbReference type="SUPFAM" id="SSF48452">
    <property type="entry name" value="TPR-like"/>
    <property type="match status" value="1"/>
</dbReference>
<evidence type="ECO:0000256" key="2">
    <source>
        <dbReference type="ARBA" id="ARBA00022475"/>
    </source>
</evidence>
<evidence type="ECO:0000313" key="12">
    <source>
        <dbReference type="Proteomes" id="UP000632858"/>
    </source>
</evidence>
<comment type="caution">
    <text evidence="11">The sequence shown here is derived from an EMBL/GenBank/DDBJ whole genome shotgun (WGS) entry which is preliminary data.</text>
</comment>